<feature type="signal peptide" evidence="2">
    <location>
        <begin position="1"/>
        <end position="15"/>
    </location>
</feature>
<organism evidence="4 5">
    <name type="scientific">Bursaphelenchus okinawaensis</name>
    <dbReference type="NCBI Taxonomy" id="465554"/>
    <lineage>
        <taxon>Eukaryota</taxon>
        <taxon>Metazoa</taxon>
        <taxon>Ecdysozoa</taxon>
        <taxon>Nematoda</taxon>
        <taxon>Chromadorea</taxon>
        <taxon>Rhabditida</taxon>
        <taxon>Tylenchina</taxon>
        <taxon>Tylenchomorpha</taxon>
        <taxon>Aphelenchoidea</taxon>
        <taxon>Aphelenchoididae</taxon>
        <taxon>Bursaphelenchus</taxon>
    </lineage>
</organism>
<keyword evidence="1" id="KW-1133">Transmembrane helix</keyword>
<proteinExistence type="predicted"/>
<sequence>MKTFFLSVFWIPILTLQNPDDPTFFPCSDGRFWQCIARRTDRMSVDLGSDLQSYDRNTTGLSNREKYLRLPINFYAVYLNKVNSLDGSLFVSARVKIEVRPVALLNATGLVLQFTPHSNNKATISYEAVLRKRKYMNPNYTVDFAFNVEKVLEYSTNYTLRFALLPLASRVWAQTTLEVRDYSISDQNCDQESEARQREASRWTTTIQEIIIFPHSKAANITFFGAPPGYCIDSYKDSMTRYNDVMIGNVTMSMMTPGQNYKAIIIPFNSDHSKCVCKNAVNCACVTVDSEMFVFPSFSAKVTDTKPNHIMNIRIVDDLTYHHTETHSMLLIIMVLGTSLGIVSILLAFMVWQGKWDKRGLFLVMKPAAISENGIPIDDGQDRPLLHRHLTVLILNAEYGRLPYTNMLADYLTQHDVKVNCVFRDTKAIEHNIQMWCLRAVQSADKIIFFHSDRMAQLLWNKPTSHDMSSNVFRTLLSMLEFNDKRMVHVKWDNSRTMFSHTEVIYRIPRDTNLLIKSITETKPNKVIVDNLKAKYREIEGKRQQTPEDMNHKMSKDILEDTVVNMVEDTEDTVDGLTELNATKHTVHNAVNTVIPQENTRTCATEDDGTYSMSTSNDDTIYIVEEESPKKPTDGYNSDSGVMV</sequence>
<evidence type="ECO:0000313" key="4">
    <source>
        <dbReference type="EMBL" id="CAD5229253.1"/>
    </source>
</evidence>
<feature type="transmembrane region" description="Helical" evidence="1">
    <location>
        <begin position="329"/>
        <end position="352"/>
    </location>
</feature>
<keyword evidence="5" id="KW-1185">Reference proteome</keyword>
<name>A0A811LQW9_9BILA</name>
<comment type="caution">
    <text evidence="4">The sequence shown here is derived from an EMBL/GenBank/DDBJ whole genome shotgun (WGS) entry which is preliminary data.</text>
</comment>
<evidence type="ECO:0000313" key="5">
    <source>
        <dbReference type="Proteomes" id="UP000614601"/>
    </source>
</evidence>
<evidence type="ECO:0000259" key="3">
    <source>
        <dbReference type="Pfam" id="PF23608"/>
    </source>
</evidence>
<dbReference type="Pfam" id="PF23608">
    <property type="entry name" value="Ig_ILCR1"/>
    <property type="match status" value="1"/>
</dbReference>
<dbReference type="EMBL" id="CAJFDH010000006">
    <property type="protein sequence ID" value="CAD5229253.1"/>
    <property type="molecule type" value="Genomic_DNA"/>
</dbReference>
<feature type="domain" description="ILCR1 Ig-like" evidence="3">
    <location>
        <begin position="201"/>
        <end position="293"/>
    </location>
</feature>
<keyword evidence="1" id="KW-0812">Transmembrane</keyword>
<evidence type="ECO:0000256" key="2">
    <source>
        <dbReference type="SAM" id="SignalP"/>
    </source>
</evidence>
<dbReference type="Proteomes" id="UP000783686">
    <property type="component" value="Unassembled WGS sequence"/>
</dbReference>
<keyword evidence="1" id="KW-0472">Membrane</keyword>
<protein>
    <recommendedName>
        <fullName evidence="3">ILCR1 Ig-like domain-containing protein</fullName>
    </recommendedName>
</protein>
<keyword evidence="2" id="KW-0732">Signal</keyword>
<gene>
    <name evidence="4" type="ORF">BOKJ2_LOCUS13312</name>
</gene>
<dbReference type="Proteomes" id="UP000614601">
    <property type="component" value="Unassembled WGS sequence"/>
</dbReference>
<dbReference type="EMBL" id="CAJFCW020000006">
    <property type="protein sequence ID" value="CAG9126148.1"/>
    <property type="molecule type" value="Genomic_DNA"/>
</dbReference>
<dbReference type="InterPro" id="IPR057066">
    <property type="entry name" value="Ig_ILCR1"/>
</dbReference>
<accession>A0A811LQW9</accession>
<dbReference type="AlphaFoldDB" id="A0A811LQW9"/>
<reference evidence="4" key="1">
    <citation type="submission" date="2020-09" db="EMBL/GenBank/DDBJ databases">
        <authorList>
            <person name="Kikuchi T."/>
        </authorList>
    </citation>
    <scope>NUCLEOTIDE SEQUENCE</scope>
    <source>
        <strain evidence="4">SH1</strain>
    </source>
</reference>
<evidence type="ECO:0000256" key="1">
    <source>
        <dbReference type="SAM" id="Phobius"/>
    </source>
</evidence>
<dbReference type="OrthoDB" id="5813122at2759"/>
<feature type="chain" id="PRO_5036221492" description="ILCR1 Ig-like domain-containing protein" evidence="2">
    <location>
        <begin position="16"/>
        <end position="644"/>
    </location>
</feature>